<keyword evidence="9" id="KW-0813">Transport</keyword>
<keyword evidence="30" id="KW-1185">Reference proteome</keyword>
<evidence type="ECO:0000256" key="10">
    <source>
        <dbReference type="ARBA" id="ARBA00022475"/>
    </source>
</evidence>
<feature type="transmembrane region" description="Helical" evidence="25">
    <location>
        <begin position="45"/>
        <end position="63"/>
    </location>
</feature>
<evidence type="ECO:0000256" key="22">
    <source>
        <dbReference type="ARBA" id="ARBA00030956"/>
    </source>
</evidence>
<evidence type="ECO:0000256" key="2">
    <source>
        <dbReference type="ARBA" id="ARBA00002434"/>
    </source>
</evidence>
<dbReference type="InterPro" id="IPR036095">
    <property type="entry name" value="PTS_EIIB-like_sf"/>
</dbReference>
<dbReference type="PROSITE" id="PS51104">
    <property type="entry name" value="PTS_EIIC_TYPE_2"/>
    <property type="match status" value="1"/>
</dbReference>
<evidence type="ECO:0000256" key="21">
    <source>
        <dbReference type="ARBA" id="ARBA00030684"/>
    </source>
</evidence>
<dbReference type="EMBL" id="JAHBCL010000003">
    <property type="protein sequence ID" value="MBS7525559.1"/>
    <property type="molecule type" value="Genomic_DNA"/>
</dbReference>
<dbReference type="Gene3D" id="3.40.50.2300">
    <property type="match status" value="1"/>
</dbReference>
<feature type="domain" description="PTS EIIC type-2" evidence="28">
    <location>
        <begin position="8"/>
        <end position="336"/>
    </location>
</feature>
<dbReference type="SUPFAM" id="SSF55804">
    <property type="entry name" value="Phoshotransferase/anion transport protein"/>
    <property type="match status" value="1"/>
</dbReference>
<keyword evidence="13" id="KW-0762">Sugar transport</keyword>
<dbReference type="NCBIfam" id="NF011663">
    <property type="entry name" value="PRK15083.1"/>
    <property type="match status" value="1"/>
</dbReference>
<dbReference type="InterPro" id="IPR002178">
    <property type="entry name" value="PTS_EIIA_type-2_dom"/>
</dbReference>
<dbReference type="InterPro" id="IPR013014">
    <property type="entry name" value="PTS_EIIC_2"/>
</dbReference>
<accession>A0ABS5PMC9</accession>
<evidence type="ECO:0000256" key="15">
    <source>
        <dbReference type="ARBA" id="ARBA00022683"/>
    </source>
</evidence>
<keyword evidence="14 29" id="KW-0808">Transferase</keyword>
<dbReference type="PANTHER" id="PTHR30181:SF2">
    <property type="entry name" value="PTS SYSTEM MANNITOL-SPECIFIC EIICBA COMPONENT"/>
    <property type="match status" value="1"/>
</dbReference>
<keyword evidence="11" id="KW-0997">Cell inner membrane</keyword>
<evidence type="ECO:0000256" key="18">
    <source>
        <dbReference type="ARBA" id="ARBA00022989"/>
    </source>
</evidence>
<keyword evidence="18 25" id="KW-1133">Transmembrane helix</keyword>
<evidence type="ECO:0000256" key="5">
    <source>
        <dbReference type="ARBA" id="ARBA00011909"/>
    </source>
</evidence>
<evidence type="ECO:0000256" key="13">
    <source>
        <dbReference type="ARBA" id="ARBA00022597"/>
    </source>
</evidence>
<evidence type="ECO:0000256" key="7">
    <source>
        <dbReference type="ARBA" id="ARBA00015039"/>
    </source>
</evidence>
<keyword evidence="10" id="KW-1003">Cell membrane</keyword>
<comment type="caution">
    <text evidence="29">The sequence shown here is derived from an EMBL/GenBank/DDBJ whole genome shotgun (WGS) entry which is preliminary data.</text>
</comment>
<evidence type="ECO:0000256" key="4">
    <source>
        <dbReference type="ARBA" id="ARBA00011738"/>
    </source>
</evidence>
<evidence type="ECO:0000256" key="11">
    <source>
        <dbReference type="ARBA" id="ARBA00022519"/>
    </source>
</evidence>
<evidence type="ECO:0000256" key="16">
    <source>
        <dbReference type="ARBA" id="ARBA00022692"/>
    </source>
</evidence>
<evidence type="ECO:0000256" key="19">
    <source>
        <dbReference type="ARBA" id="ARBA00023136"/>
    </source>
</evidence>
<organism evidence="29 30">
    <name type="scientific">Fusibacter paucivorans</name>
    <dbReference type="NCBI Taxonomy" id="76009"/>
    <lineage>
        <taxon>Bacteria</taxon>
        <taxon>Bacillati</taxon>
        <taxon>Bacillota</taxon>
        <taxon>Clostridia</taxon>
        <taxon>Eubacteriales</taxon>
        <taxon>Eubacteriales Family XII. Incertae Sedis</taxon>
        <taxon>Fusibacter</taxon>
    </lineage>
</organism>
<feature type="transmembrane region" description="Helical" evidence="25">
    <location>
        <begin position="156"/>
        <end position="177"/>
    </location>
</feature>
<comment type="subunit">
    <text evidence="4">Homodimer.</text>
</comment>
<keyword evidence="16 25" id="KW-0812">Transmembrane</keyword>
<feature type="domain" description="PTS EIIA type-2" evidence="26">
    <location>
        <begin position="465"/>
        <end position="605"/>
    </location>
</feature>
<dbReference type="RefSeq" id="WP_213235346.1">
    <property type="nucleotide sequence ID" value="NZ_JAHBCL010000003.1"/>
</dbReference>
<dbReference type="PROSITE" id="PS51094">
    <property type="entry name" value="PTS_EIIA_TYPE_2"/>
    <property type="match status" value="1"/>
</dbReference>
<keyword evidence="12" id="KW-0597">Phosphoprotein</keyword>
<feature type="transmembrane region" description="Helical" evidence="25">
    <location>
        <begin position="120"/>
        <end position="144"/>
    </location>
</feature>
<dbReference type="Pfam" id="PF00359">
    <property type="entry name" value="PTS_EIIA_2"/>
    <property type="match status" value="1"/>
</dbReference>
<dbReference type="CDD" id="cd00211">
    <property type="entry name" value="PTS_IIA_fru"/>
    <property type="match status" value="1"/>
</dbReference>
<evidence type="ECO:0000313" key="30">
    <source>
        <dbReference type="Proteomes" id="UP000746471"/>
    </source>
</evidence>
<feature type="transmembrane region" description="Helical" evidence="25">
    <location>
        <begin position="255"/>
        <end position="275"/>
    </location>
</feature>
<dbReference type="InterPro" id="IPR013011">
    <property type="entry name" value="PTS_EIIB_2"/>
</dbReference>
<evidence type="ECO:0000256" key="3">
    <source>
        <dbReference type="ARBA" id="ARBA00004429"/>
    </source>
</evidence>
<evidence type="ECO:0000256" key="6">
    <source>
        <dbReference type="ARBA" id="ARBA00014783"/>
    </source>
</evidence>
<feature type="transmembrane region" description="Helical" evidence="25">
    <location>
        <begin position="282"/>
        <end position="303"/>
    </location>
</feature>
<feature type="domain" description="PTS EIIB type-2" evidence="27">
    <location>
        <begin position="361"/>
        <end position="452"/>
    </location>
</feature>
<reference evidence="29 30" key="1">
    <citation type="submission" date="2021-05" db="EMBL/GenBank/DDBJ databases">
        <title>Fusibacter ferrireducens sp. nov., an anaerobic, sulfur- and Fe-reducing bacterium isolated from the mangrove sediment.</title>
        <authorList>
            <person name="Qiu D."/>
        </authorList>
    </citation>
    <scope>NUCLEOTIDE SEQUENCE [LARGE SCALE GENOMIC DNA]</scope>
    <source>
        <strain evidence="29 30">DSM 12116</strain>
    </source>
</reference>
<evidence type="ECO:0000259" key="28">
    <source>
        <dbReference type="PROSITE" id="PS51104"/>
    </source>
</evidence>
<dbReference type="EC" id="2.7.1.197" evidence="5"/>
<dbReference type="InterPro" id="IPR050893">
    <property type="entry name" value="Sugar_PTS"/>
</dbReference>
<feature type="transmembrane region" description="Helical" evidence="25">
    <location>
        <begin position="309"/>
        <end position="331"/>
    </location>
</feature>
<comment type="catalytic activity">
    <reaction evidence="1">
        <text>D-mannitol(out) + N(pros)-phospho-L-histidyl-[protein] = D-mannitol 1-phosphate(in) + L-histidyl-[protein]</text>
        <dbReference type="Rhea" id="RHEA:33363"/>
        <dbReference type="Rhea" id="RHEA-COMP:9745"/>
        <dbReference type="Rhea" id="RHEA-COMP:9746"/>
        <dbReference type="ChEBI" id="CHEBI:16899"/>
        <dbReference type="ChEBI" id="CHEBI:29979"/>
        <dbReference type="ChEBI" id="CHEBI:61381"/>
        <dbReference type="ChEBI" id="CHEBI:64837"/>
        <dbReference type="EC" id="2.7.1.197"/>
    </reaction>
</comment>
<evidence type="ECO:0000259" key="27">
    <source>
        <dbReference type="PROSITE" id="PS51099"/>
    </source>
</evidence>
<evidence type="ECO:0000256" key="23">
    <source>
        <dbReference type="ARBA" id="ARBA00030962"/>
    </source>
</evidence>
<evidence type="ECO:0000256" key="25">
    <source>
        <dbReference type="SAM" id="Phobius"/>
    </source>
</evidence>
<dbReference type="GO" id="GO:0016740">
    <property type="term" value="F:transferase activity"/>
    <property type="evidence" value="ECO:0007669"/>
    <property type="project" value="UniProtKB-KW"/>
</dbReference>
<keyword evidence="15" id="KW-0598">Phosphotransferase system</keyword>
<evidence type="ECO:0000256" key="20">
    <source>
        <dbReference type="ARBA" id="ARBA00029908"/>
    </source>
</evidence>
<dbReference type="CDD" id="cd05567">
    <property type="entry name" value="PTS_IIB_mannitol"/>
    <property type="match status" value="1"/>
</dbReference>
<evidence type="ECO:0000256" key="24">
    <source>
        <dbReference type="ARBA" id="ARBA00033349"/>
    </source>
</evidence>
<evidence type="ECO:0000256" key="9">
    <source>
        <dbReference type="ARBA" id="ARBA00022448"/>
    </source>
</evidence>
<dbReference type="InterPro" id="IPR003352">
    <property type="entry name" value="PTS_EIIC"/>
</dbReference>
<keyword evidence="17" id="KW-0418">Kinase</keyword>
<dbReference type="InterPro" id="IPR003501">
    <property type="entry name" value="PTS_EIIB_2/3"/>
</dbReference>
<dbReference type="Pfam" id="PF02378">
    <property type="entry name" value="PTS_EIIC"/>
    <property type="match status" value="1"/>
</dbReference>
<evidence type="ECO:0000259" key="26">
    <source>
        <dbReference type="PROSITE" id="PS51094"/>
    </source>
</evidence>
<name>A0ABS5PMC9_9FIRM</name>
<dbReference type="SUPFAM" id="SSF52794">
    <property type="entry name" value="PTS system IIB component-like"/>
    <property type="match status" value="1"/>
</dbReference>
<gene>
    <name evidence="29" type="ORF">KHM83_02565</name>
</gene>
<dbReference type="Pfam" id="PF02302">
    <property type="entry name" value="PTS_IIB"/>
    <property type="match status" value="1"/>
</dbReference>
<evidence type="ECO:0000256" key="17">
    <source>
        <dbReference type="ARBA" id="ARBA00022777"/>
    </source>
</evidence>
<feature type="transmembrane region" description="Helical" evidence="25">
    <location>
        <begin position="12"/>
        <end position="33"/>
    </location>
</feature>
<comment type="function">
    <text evidence="2">The phosphoenolpyruvate-dependent sugar phosphotransferase system (sugar PTS), a major carbohydrate active transport system, catalyzes the phosphorylation of incoming sugar substrates concomitantly with their translocation across the cell membrane. The enzyme II CmtAB PTS system is involved in D-mannitol transport.</text>
</comment>
<evidence type="ECO:0000256" key="8">
    <source>
        <dbReference type="ARBA" id="ARBA00021825"/>
    </source>
</evidence>
<dbReference type="Gene3D" id="3.40.930.10">
    <property type="entry name" value="Mannitol-specific EII, Chain A"/>
    <property type="match status" value="1"/>
</dbReference>
<dbReference type="PANTHER" id="PTHR30181">
    <property type="entry name" value="MANNITOL PERMEASE IIC COMPONENT"/>
    <property type="match status" value="1"/>
</dbReference>
<comment type="subcellular location">
    <subcellularLocation>
        <location evidence="3">Cell inner membrane</location>
        <topology evidence="3">Multi-pass membrane protein</topology>
    </subcellularLocation>
</comment>
<keyword evidence="19 25" id="KW-0472">Membrane</keyword>
<evidence type="ECO:0000256" key="1">
    <source>
        <dbReference type="ARBA" id="ARBA00001655"/>
    </source>
</evidence>
<dbReference type="Proteomes" id="UP000746471">
    <property type="component" value="Unassembled WGS sequence"/>
</dbReference>
<proteinExistence type="predicted"/>
<evidence type="ECO:0000256" key="12">
    <source>
        <dbReference type="ARBA" id="ARBA00022553"/>
    </source>
</evidence>
<dbReference type="InterPro" id="IPR029503">
    <property type="entry name" value="PTS_EIIB_mannitol"/>
</dbReference>
<evidence type="ECO:0000313" key="29">
    <source>
        <dbReference type="EMBL" id="MBS7525559.1"/>
    </source>
</evidence>
<protein>
    <recommendedName>
        <fullName evidence="6">Mannitol-specific phosphotransferase enzyme IIA component</fullName>
        <ecNumber evidence="5">2.7.1.197</ecNumber>
    </recommendedName>
    <alternativeName>
        <fullName evidence="22">EIIA</fullName>
    </alternativeName>
    <alternativeName>
        <fullName evidence="24">EIICB-Mtl</fullName>
    </alternativeName>
    <alternativeName>
        <fullName evidence="21">EIICBA-Mtl</fullName>
    </alternativeName>
    <alternativeName>
        <fullName evidence="23">EIII</fullName>
    </alternativeName>
    <alternativeName>
        <fullName evidence="20">PTS system mannitol-specific EIIA component</fullName>
    </alternativeName>
    <alternativeName>
        <fullName evidence="8">PTS system mannitol-specific EIICB component</fullName>
    </alternativeName>
    <alternativeName>
        <fullName evidence="7">PTS system mannitol-specific EIICBA component</fullName>
    </alternativeName>
</protein>
<feature type="transmembrane region" description="Helical" evidence="25">
    <location>
        <begin position="75"/>
        <end position="100"/>
    </location>
</feature>
<evidence type="ECO:0000256" key="14">
    <source>
        <dbReference type="ARBA" id="ARBA00022679"/>
    </source>
</evidence>
<sequence>MTSKLQRIGRFLSRMVMPNISAFIAWGIITTLFNPDGWFPSTAMNMLVVPLMIYALPSLVAYAGGQHIYGHKGGIIAVVGTMGVIIGTQTPMFVGAMIMGPISAYLLKRVDGMLKRHTPIGFEMLMSNFTAGVLGTIMIILGYVMIGPIIGHLNALFKLGVDFAVSRSLLFLAAIFIEPGKVLFLNNAINHGILTPLGLQQSLAKGDAIFFLLETNPGPGIGILAAYWVNGRGSAKLTAPGALIIHALGGIHEIYFPYVMMYPVLFVSVIIGGLVGDFIFQLFDSGLVAMASPGSLLAILALAPKNKLFGILLGIIGSSVASFLSAGLLIARRESWEMPDHDEMAFETDIFKGYQGNYEIAKIVFACDAGMGSSAMGASLLQKMLRASGVNVLIENVSLDDIPEDASAIITFNDLLPCARQAVPGALYIGIKDFLDRAYYEALIDALLKRCHFKEVTMNHQVPDQILMKSNIILDKASVSKEEAIRYAGQLLVESGYVEANYIEGMLAREEKFTTFIGNGVAIPHGENAVKDSIIASGIVVVQYPNGIDFGSGNIAKLVIGIAGKGNEHLQILSNVAEAIEEDELLNQMLRTKNPDTIYDIFAAEGMLAQ</sequence>
<dbReference type="InterPro" id="IPR016152">
    <property type="entry name" value="PTrfase/Anion_transptr"/>
</dbReference>
<dbReference type="PROSITE" id="PS51099">
    <property type="entry name" value="PTS_EIIB_TYPE_2"/>
    <property type="match status" value="1"/>
</dbReference>
<dbReference type="PROSITE" id="PS00372">
    <property type="entry name" value="PTS_EIIA_TYPE_2_HIS"/>
    <property type="match status" value="1"/>
</dbReference>